<dbReference type="Pfam" id="PF05730">
    <property type="entry name" value="CFEM"/>
    <property type="match status" value="1"/>
</dbReference>
<keyword evidence="6" id="KW-0349">Heme</keyword>
<dbReference type="Proteomes" id="UP000799753">
    <property type="component" value="Unassembled WGS sequence"/>
</dbReference>
<evidence type="ECO:0000256" key="12">
    <source>
        <dbReference type="ARBA" id="ARBA00023157"/>
    </source>
</evidence>
<comment type="caution">
    <text evidence="15">Lacks conserved residue(s) required for the propagation of feature annotation.</text>
</comment>
<evidence type="ECO:0000313" key="18">
    <source>
        <dbReference type="EMBL" id="KAF2637720.1"/>
    </source>
</evidence>
<evidence type="ECO:0000256" key="6">
    <source>
        <dbReference type="ARBA" id="ARBA00022617"/>
    </source>
</evidence>
<evidence type="ECO:0000256" key="1">
    <source>
        <dbReference type="ARBA" id="ARBA00004609"/>
    </source>
</evidence>
<dbReference type="OrthoDB" id="3767534at2759"/>
<evidence type="ECO:0000256" key="14">
    <source>
        <dbReference type="ARBA" id="ARBA00023288"/>
    </source>
</evidence>
<keyword evidence="7" id="KW-0336">GPI-anchor</keyword>
<organism evidence="18 19">
    <name type="scientific">Massarina eburnea CBS 473.64</name>
    <dbReference type="NCBI Taxonomy" id="1395130"/>
    <lineage>
        <taxon>Eukaryota</taxon>
        <taxon>Fungi</taxon>
        <taxon>Dikarya</taxon>
        <taxon>Ascomycota</taxon>
        <taxon>Pezizomycotina</taxon>
        <taxon>Dothideomycetes</taxon>
        <taxon>Pleosporomycetidae</taxon>
        <taxon>Pleosporales</taxon>
        <taxon>Massarineae</taxon>
        <taxon>Massarinaceae</taxon>
        <taxon>Massarina</taxon>
    </lineage>
</organism>
<evidence type="ECO:0000259" key="17">
    <source>
        <dbReference type="PROSITE" id="PS52012"/>
    </source>
</evidence>
<dbReference type="EMBL" id="MU006792">
    <property type="protein sequence ID" value="KAF2637720.1"/>
    <property type="molecule type" value="Genomic_DNA"/>
</dbReference>
<sequence length="86" mass="9189">MRFSFPVVALFAASVLALDFSGAPACAQTCFIDSEGVADCDPNATEFTCFCADNNFYNAVYTCVRATCSQEDALVALAWHDTVCPS</sequence>
<keyword evidence="14" id="KW-0449">Lipoprotein</keyword>
<gene>
    <name evidence="18" type="ORF">P280DRAFT_471898</name>
</gene>
<keyword evidence="11" id="KW-0472">Membrane</keyword>
<dbReference type="InterPro" id="IPR008427">
    <property type="entry name" value="Extracellular_membr_CFEM_dom"/>
</dbReference>
<keyword evidence="12 15" id="KW-1015">Disulfide bond</keyword>
<dbReference type="PANTHER" id="PTHR37928">
    <property type="entry name" value="CFEM DOMAIN PROTEIN (AFU_ORTHOLOGUE AFUA_6G14090)"/>
    <property type="match status" value="1"/>
</dbReference>
<dbReference type="GO" id="GO:0005886">
    <property type="term" value="C:plasma membrane"/>
    <property type="evidence" value="ECO:0007669"/>
    <property type="project" value="UniProtKB-SubCell"/>
</dbReference>
<dbReference type="InterPro" id="IPR051735">
    <property type="entry name" value="CFEM_domain"/>
</dbReference>
<evidence type="ECO:0000256" key="15">
    <source>
        <dbReference type="PROSITE-ProRule" id="PRU01356"/>
    </source>
</evidence>
<feature type="domain" description="CFEM" evidence="17">
    <location>
        <begin position="1"/>
        <end position="86"/>
    </location>
</feature>
<accession>A0A6A6RQU1</accession>
<name>A0A6A6RQU1_9PLEO</name>
<feature type="chain" id="PRO_5025490211" description="CFEM domain-containing protein" evidence="16">
    <location>
        <begin position="18"/>
        <end position="86"/>
    </location>
</feature>
<evidence type="ECO:0000256" key="11">
    <source>
        <dbReference type="ARBA" id="ARBA00023136"/>
    </source>
</evidence>
<evidence type="ECO:0000256" key="7">
    <source>
        <dbReference type="ARBA" id="ARBA00022622"/>
    </source>
</evidence>
<evidence type="ECO:0000256" key="5">
    <source>
        <dbReference type="ARBA" id="ARBA00022525"/>
    </source>
</evidence>
<keyword evidence="10" id="KW-0408">Iron</keyword>
<evidence type="ECO:0000313" key="19">
    <source>
        <dbReference type="Proteomes" id="UP000799753"/>
    </source>
</evidence>
<dbReference type="SMART" id="SM00747">
    <property type="entry name" value="CFEM"/>
    <property type="match status" value="1"/>
</dbReference>
<evidence type="ECO:0000256" key="3">
    <source>
        <dbReference type="ARBA" id="ARBA00010031"/>
    </source>
</evidence>
<dbReference type="PROSITE" id="PS52012">
    <property type="entry name" value="CFEM"/>
    <property type="match status" value="1"/>
</dbReference>
<evidence type="ECO:0000256" key="10">
    <source>
        <dbReference type="ARBA" id="ARBA00023004"/>
    </source>
</evidence>
<reference evidence="18" key="1">
    <citation type="journal article" date="2020" name="Stud. Mycol.">
        <title>101 Dothideomycetes genomes: a test case for predicting lifestyles and emergence of pathogens.</title>
        <authorList>
            <person name="Haridas S."/>
            <person name="Albert R."/>
            <person name="Binder M."/>
            <person name="Bloem J."/>
            <person name="Labutti K."/>
            <person name="Salamov A."/>
            <person name="Andreopoulos B."/>
            <person name="Baker S."/>
            <person name="Barry K."/>
            <person name="Bills G."/>
            <person name="Bluhm B."/>
            <person name="Cannon C."/>
            <person name="Castanera R."/>
            <person name="Culley D."/>
            <person name="Daum C."/>
            <person name="Ezra D."/>
            <person name="Gonzalez J."/>
            <person name="Henrissat B."/>
            <person name="Kuo A."/>
            <person name="Liang C."/>
            <person name="Lipzen A."/>
            <person name="Lutzoni F."/>
            <person name="Magnuson J."/>
            <person name="Mondo S."/>
            <person name="Nolan M."/>
            <person name="Ohm R."/>
            <person name="Pangilinan J."/>
            <person name="Park H.-J."/>
            <person name="Ramirez L."/>
            <person name="Alfaro M."/>
            <person name="Sun H."/>
            <person name="Tritt A."/>
            <person name="Yoshinaga Y."/>
            <person name="Zwiers L.-H."/>
            <person name="Turgeon B."/>
            <person name="Goodwin S."/>
            <person name="Spatafora J."/>
            <person name="Crous P."/>
            <person name="Grigoriev I."/>
        </authorList>
    </citation>
    <scope>NUCLEOTIDE SEQUENCE</scope>
    <source>
        <strain evidence="18">CBS 473.64</strain>
    </source>
</reference>
<evidence type="ECO:0000256" key="16">
    <source>
        <dbReference type="SAM" id="SignalP"/>
    </source>
</evidence>
<keyword evidence="5" id="KW-0964">Secreted</keyword>
<evidence type="ECO:0000256" key="4">
    <source>
        <dbReference type="ARBA" id="ARBA00022475"/>
    </source>
</evidence>
<evidence type="ECO:0000256" key="8">
    <source>
        <dbReference type="ARBA" id="ARBA00022723"/>
    </source>
</evidence>
<feature type="signal peptide" evidence="16">
    <location>
        <begin position="1"/>
        <end position="17"/>
    </location>
</feature>
<comment type="similarity">
    <text evidence="3">Belongs to the RBT5 family.</text>
</comment>
<proteinExistence type="inferred from homology"/>
<keyword evidence="9 16" id="KW-0732">Signal</keyword>
<evidence type="ECO:0000256" key="9">
    <source>
        <dbReference type="ARBA" id="ARBA00022729"/>
    </source>
</evidence>
<evidence type="ECO:0000256" key="2">
    <source>
        <dbReference type="ARBA" id="ARBA00004613"/>
    </source>
</evidence>
<dbReference type="GO" id="GO:0098552">
    <property type="term" value="C:side of membrane"/>
    <property type="evidence" value="ECO:0007669"/>
    <property type="project" value="UniProtKB-KW"/>
</dbReference>
<dbReference type="GO" id="GO:0046872">
    <property type="term" value="F:metal ion binding"/>
    <property type="evidence" value="ECO:0007669"/>
    <property type="project" value="UniProtKB-KW"/>
</dbReference>
<protein>
    <recommendedName>
        <fullName evidence="17">CFEM domain-containing protein</fullName>
    </recommendedName>
</protein>
<dbReference type="AlphaFoldDB" id="A0A6A6RQU1"/>
<keyword evidence="19" id="KW-1185">Reference proteome</keyword>
<keyword evidence="8" id="KW-0479">Metal-binding</keyword>
<evidence type="ECO:0000256" key="13">
    <source>
        <dbReference type="ARBA" id="ARBA00023180"/>
    </source>
</evidence>
<dbReference type="GO" id="GO:0005576">
    <property type="term" value="C:extracellular region"/>
    <property type="evidence" value="ECO:0007669"/>
    <property type="project" value="UniProtKB-SubCell"/>
</dbReference>
<keyword evidence="13" id="KW-0325">Glycoprotein</keyword>
<feature type="disulfide bond" evidence="15">
    <location>
        <begin position="51"/>
        <end position="84"/>
    </location>
</feature>
<dbReference type="PANTHER" id="PTHR37928:SF2">
    <property type="entry name" value="GPI ANCHORED CFEM DOMAIN PROTEIN (AFU_ORTHOLOGUE AFUA_6G10580)"/>
    <property type="match status" value="1"/>
</dbReference>
<comment type="subcellular location">
    <subcellularLocation>
        <location evidence="1">Cell membrane</location>
        <topology evidence="1">Lipid-anchor</topology>
        <topology evidence="1">GPI-anchor</topology>
    </subcellularLocation>
    <subcellularLocation>
        <location evidence="2">Secreted</location>
    </subcellularLocation>
</comment>
<keyword evidence="4" id="KW-1003">Cell membrane</keyword>